<dbReference type="GO" id="GO:0003924">
    <property type="term" value="F:GTPase activity"/>
    <property type="evidence" value="ECO:0007669"/>
    <property type="project" value="InterPro"/>
</dbReference>
<gene>
    <name evidence="7" type="ORF">DMC30DRAFT_431995</name>
</gene>
<evidence type="ECO:0000256" key="2">
    <source>
        <dbReference type="ARBA" id="ARBA00022741"/>
    </source>
</evidence>
<dbReference type="InterPro" id="IPR027417">
    <property type="entry name" value="P-loop_NTPase"/>
</dbReference>
<organism evidence="7 8">
    <name type="scientific">Rhodotorula diobovata</name>
    <dbReference type="NCBI Taxonomy" id="5288"/>
    <lineage>
        <taxon>Eukaryota</taxon>
        <taxon>Fungi</taxon>
        <taxon>Dikarya</taxon>
        <taxon>Basidiomycota</taxon>
        <taxon>Pucciniomycotina</taxon>
        <taxon>Microbotryomycetes</taxon>
        <taxon>Sporidiobolales</taxon>
        <taxon>Sporidiobolaceae</taxon>
        <taxon>Rhodotorula</taxon>
    </lineage>
</organism>
<feature type="region of interest" description="Disordered" evidence="6">
    <location>
        <begin position="206"/>
        <end position="234"/>
    </location>
</feature>
<dbReference type="PANTHER" id="PTHR47980">
    <property type="entry name" value="LD44762P"/>
    <property type="match status" value="1"/>
</dbReference>
<sequence>MPATPQSYDMLAKMLLIGDSGVGKSCLLLRFCDDAWTPSFITTIGIDFKIRTIELEGKRIKLQIVRFSSLAPTRLVLRKCAELTRLAATKWDTAGQERFRTITTAYYRGAMGILLVYDVTDERSFNNIRTWHANVEQHASEGVNKILIGNKCDWTDKKVISEQQGQELADELGLRFLETSAKSNINVEQAFFALASDIKARLIDTAKPEDSPSGSRSVGIGAGQGDTAAKNGCC</sequence>
<dbReference type="Proteomes" id="UP000311382">
    <property type="component" value="Unassembled WGS sequence"/>
</dbReference>
<keyword evidence="8" id="KW-1185">Reference proteome</keyword>
<dbReference type="OrthoDB" id="9989112at2759"/>
<reference evidence="7 8" key="1">
    <citation type="submission" date="2019-03" db="EMBL/GenBank/DDBJ databases">
        <title>Rhodosporidium diobovatum UCD-FST 08-225 genome sequencing, assembly, and annotation.</title>
        <authorList>
            <person name="Fakankun I.U."/>
            <person name="Fristensky B."/>
            <person name="Levin D.B."/>
        </authorList>
    </citation>
    <scope>NUCLEOTIDE SEQUENCE [LARGE SCALE GENOMIC DNA]</scope>
    <source>
        <strain evidence="7 8">UCD-FST 08-225</strain>
    </source>
</reference>
<comment type="caution">
    <text evidence="7">The sequence shown here is derived from an EMBL/GenBank/DDBJ whole genome shotgun (WGS) entry which is preliminary data.</text>
</comment>
<accession>A0A5C5G0G7</accession>
<keyword evidence="3" id="KW-0342">GTP-binding</keyword>
<proteinExistence type="inferred from homology"/>
<evidence type="ECO:0000256" key="4">
    <source>
        <dbReference type="ARBA" id="ARBA00023288"/>
    </source>
</evidence>
<dbReference type="PROSITE" id="PS51419">
    <property type="entry name" value="RAB"/>
    <property type="match status" value="1"/>
</dbReference>
<dbReference type="NCBIfam" id="TIGR00231">
    <property type="entry name" value="small_GTP"/>
    <property type="match status" value="1"/>
</dbReference>
<name>A0A5C5G0G7_9BASI</name>
<evidence type="ECO:0000256" key="5">
    <source>
        <dbReference type="ARBA" id="ARBA00046278"/>
    </source>
</evidence>
<dbReference type="InterPro" id="IPR050305">
    <property type="entry name" value="Small_GTPase_Rab"/>
</dbReference>
<comment type="similarity">
    <text evidence="1">Belongs to the small GTPase superfamily. Rab family.</text>
</comment>
<dbReference type="AlphaFoldDB" id="A0A5C5G0G7"/>
<evidence type="ECO:0000256" key="6">
    <source>
        <dbReference type="SAM" id="MobiDB-lite"/>
    </source>
</evidence>
<dbReference type="InterPro" id="IPR001806">
    <property type="entry name" value="Small_GTPase"/>
</dbReference>
<dbReference type="PRINTS" id="PR00449">
    <property type="entry name" value="RASTRNSFRMNG"/>
</dbReference>
<dbReference type="CDD" id="cd01867">
    <property type="entry name" value="Rab8_Rab10_Rab13_like"/>
    <property type="match status" value="1"/>
</dbReference>
<dbReference type="SMART" id="SM00175">
    <property type="entry name" value="RAB"/>
    <property type="match status" value="1"/>
</dbReference>
<comment type="subcellular location">
    <subcellularLocation>
        <location evidence="5">Endomembrane system</location>
        <topology evidence="5">Lipid-anchor</topology>
        <orientation evidence="5">Cytoplasmic side</orientation>
    </subcellularLocation>
</comment>
<dbReference type="InterPro" id="IPR005225">
    <property type="entry name" value="Small_GTP-bd"/>
</dbReference>
<dbReference type="EMBL" id="SOZI01000023">
    <property type="protein sequence ID" value="TNY22578.1"/>
    <property type="molecule type" value="Genomic_DNA"/>
</dbReference>
<evidence type="ECO:0000256" key="1">
    <source>
        <dbReference type="ARBA" id="ARBA00006270"/>
    </source>
</evidence>
<dbReference type="SUPFAM" id="SSF52540">
    <property type="entry name" value="P-loop containing nucleoside triphosphate hydrolases"/>
    <property type="match status" value="1"/>
</dbReference>
<protein>
    <submittedName>
        <fullName evidence="7">Rab-type small GTP-binding protein</fullName>
    </submittedName>
</protein>
<dbReference type="GO" id="GO:0005525">
    <property type="term" value="F:GTP binding"/>
    <property type="evidence" value="ECO:0007669"/>
    <property type="project" value="UniProtKB-KW"/>
</dbReference>
<dbReference type="PROSITE" id="PS51420">
    <property type="entry name" value="RHO"/>
    <property type="match status" value="1"/>
</dbReference>
<dbReference type="FunFam" id="3.40.50.300:FF:001447">
    <property type="entry name" value="Ras-related protein Rab-1B"/>
    <property type="match status" value="2"/>
</dbReference>
<dbReference type="SMART" id="SM00174">
    <property type="entry name" value="RHO"/>
    <property type="match status" value="1"/>
</dbReference>
<evidence type="ECO:0000313" key="8">
    <source>
        <dbReference type="Proteomes" id="UP000311382"/>
    </source>
</evidence>
<dbReference type="PROSITE" id="PS51421">
    <property type="entry name" value="RAS"/>
    <property type="match status" value="1"/>
</dbReference>
<dbReference type="GO" id="GO:0012505">
    <property type="term" value="C:endomembrane system"/>
    <property type="evidence" value="ECO:0007669"/>
    <property type="project" value="UniProtKB-SubCell"/>
</dbReference>
<evidence type="ECO:0000256" key="3">
    <source>
        <dbReference type="ARBA" id="ARBA00023134"/>
    </source>
</evidence>
<dbReference type="Pfam" id="PF00071">
    <property type="entry name" value="Ras"/>
    <property type="match status" value="2"/>
</dbReference>
<keyword evidence="2" id="KW-0547">Nucleotide-binding</keyword>
<dbReference type="SMART" id="SM00173">
    <property type="entry name" value="RAS"/>
    <property type="match status" value="1"/>
</dbReference>
<dbReference type="STRING" id="5288.A0A5C5G0G7"/>
<dbReference type="Gene3D" id="3.40.50.300">
    <property type="entry name" value="P-loop containing nucleotide triphosphate hydrolases"/>
    <property type="match status" value="1"/>
</dbReference>
<keyword evidence="4" id="KW-0449">Lipoprotein</keyword>
<evidence type="ECO:0000313" key="7">
    <source>
        <dbReference type="EMBL" id="TNY22578.1"/>
    </source>
</evidence>